<evidence type="ECO:0000256" key="1">
    <source>
        <dbReference type="ARBA" id="ARBA00022729"/>
    </source>
</evidence>
<dbReference type="EMBL" id="JBFXLT010000015">
    <property type="protein sequence ID" value="KAL2818129.1"/>
    <property type="molecule type" value="Genomic_DNA"/>
</dbReference>
<dbReference type="Pfam" id="PF02469">
    <property type="entry name" value="Fasciclin"/>
    <property type="match status" value="1"/>
</dbReference>
<dbReference type="InterPro" id="IPR000782">
    <property type="entry name" value="FAS1_domain"/>
</dbReference>
<dbReference type="Gene3D" id="2.30.180.10">
    <property type="entry name" value="FAS1 domain"/>
    <property type="match status" value="1"/>
</dbReference>
<dbReference type="InterPro" id="IPR040200">
    <property type="entry name" value="Mug57-like"/>
</dbReference>
<dbReference type="SUPFAM" id="SSF82153">
    <property type="entry name" value="FAS1 domain"/>
    <property type="match status" value="1"/>
</dbReference>
<evidence type="ECO:0000256" key="2">
    <source>
        <dbReference type="SAM" id="Phobius"/>
    </source>
</evidence>
<evidence type="ECO:0000313" key="5">
    <source>
        <dbReference type="Proteomes" id="UP001610334"/>
    </source>
</evidence>
<gene>
    <name evidence="4" type="ORF">BJX63DRAFT_384692</name>
</gene>
<evidence type="ECO:0000259" key="3">
    <source>
        <dbReference type="PROSITE" id="PS50213"/>
    </source>
</evidence>
<feature type="domain" description="FAS1" evidence="3">
    <location>
        <begin position="116"/>
        <end position="264"/>
    </location>
</feature>
<evidence type="ECO:0000313" key="4">
    <source>
        <dbReference type="EMBL" id="KAL2818129.1"/>
    </source>
</evidence>
<dbReference type="Proteomes" id="UP001610334">
    <property type="component" value="Unassembled WGS sequence"/>
</dbReference>
<reference evidence="4 5" key="1">
    <citation type="submission" date="2024-07" db="EMBL/GenBank/DDBJ databases">
        <title>Section-level genome sequencing and comparative genomics of Aspergillus sections Usti and Cavernicolus.</title>
        <authorList>
            <consortium name="Lawrence Berkeley National Laboratory"/>
            <person name="Nybo J.L."/>
            <person name="Vesth T.C."/>
            <person name="Theobald S."/>
            <person name="Frisvad J.C."/>
            <person name="Larsen T.O."/>
            <person name="Kjaerboelling I."/>
            <person name="Rothschild-Mancinelli K."/>
            <person name="Lyhne E.K."/>
            <person name="Kogle M.E."/>
            <person name="Barry K."/>
            <person name="Clum A."/>
            <person name="Na H."/>
            <person name="Ledsgaard L."/>
            <person name="Lin J."/>
            <person name="Lipzen A."/>
            <person name="Kuo A."/>
            <person name="Riley R."/>
            <person name="Mondo S."/>
            <person name="Labutti K."/>
            <person name="Haridas S."/>
            <person name="Pangalinan J."/>
            <person name="Salamov A.A."/>
            <person name="Simmons B.A."/>
            <person name="Magnuson J.K."/>
            <person name="Chen J."/>
            <person name="Drula E."/>
            <person name="Henrissat B."/>
            <person name="Wiebenga A."/>
            <person name="Lubbers R.J."/>
            <person name="Gomes A.C."/>
            <person name="Makela M.R."/>
            <person name="Stajich J."/>
            <person name="Grigoriev I.V."/>
            <person name="Mortensen U.H."/>
            <person name="De Vries R.P."/>
            <person name="Baker S.E."/>
            <person name="Andersen M.R."/>
        </authorList>
    </citation>
    <scope>NUCLEOTIDE SEQUENCE [LARGE SCALE GENOMIC DNA]</scope>
    <source>
        <strain evidence="4 5">CBS 588.65</strain>
    </source>
</reference>
<dbReference type="PANTHER" id="PTHR28156:SF1">
    <property type="entry name" value="FAS1 DOMAIN-CONTAINING PROTEIN YDR262W"/>
    <property type="match status" value="1"/>
</dbReference>
<dbReference type="InterPro" id="IPR036378">
    <property type="entry name" value="FAS1_dom_sf"/>
</dbReference>
<keyword evidence="5" id="KW-1185">Reference proteome</keyword>
<keyword evidence="2" id="KW-1133">Transmembrane helix</keyword>
<dbReference type="PROSITE" id="PS50213">
    <property type="entry name" value="FAS1"/>
    <property type="match status" value="1"/>
</dbReference>
<accession>A0ABR4HSK8</accession>
<keyword evidence="1" id="KW-0732">Signal</keyword>
<protein>
    <recommendedName>
        <fullName evidence="3">FAS1 domain-containing protein</fullName>
    </recommendedName>
</protein>
<feature type="transmembrane region" description="Helical" evidence="2">
    <location>
        <begin position="36"/>
        <end position="55"/>
    </location>
</feature>
<sequence length="268" mass="30131">MVSDNSISSSSTAKTDIKTQLTRRQLAYLWLKMRHISYTLTFLFLFLFCTVSTAWDPSSLSSRKRIPKPLVDIIQARNERRVDPARLHEWIGNQQPLKGAAMTSVSDSTAQGGNGDPIISDVLPKTRGINIFASLTRQFESVEGHLNDPKQNVTVLAPRNSAIQDLPRKPWESPQDYEQFGDAKAYEGDEGQDRAKRNLERFVTAHIVVQSPWKEGEEAETLGGDKLTWRKDGDRIYIEPSGIQVDTIAEQVSNGEVWVLNGVLNYSQ</sequence>
<comment type="caution">
    <text evidence="4">The sequence shown here is derived from an EMBL/GenBank/DDBJ whole genome shotgun (WGS) entry which is preliminary data.</text>
</comment>
<name>A0ABR4HSK8_9EURO</name>
<proteinExistence type="predicted"/>
<organism evidence="4 5">
    <name type="scientific">Aspergillus granulosus</name>
    <dbReference type="NCBI Taxonomy" id="176169"/>
    <lineage>
        <taxon>Eukaryota</taxon>
        <taxon>Fungi</taxon>
        <taxon>Dikarya</taxon>
        <taxon>Ascomycota</taxon>
        <taxon>Pezizomycotina</taxon>
        <taxon>Eurotiomycetes</taxon>
        <taxon>Eurotiomycetidae</taxon>
        <taxon>Eurotiales</taxon>
        <taxon>Aspergillaceae</taxon>
        <taxon>Aspergillus</taxon>
        <taxon>Aspergillus subgen. Nidulantes</taxon>
    </lineage>
</organism>
<keyword evidence="2" id="KW-0472">Membrane</keyword>
<keyword evidence="2" id="KW-0812">Transmembrane</keyword>
<dbReference type="PANTHER" id="PTHR28156">
    <property type="entry name" value="FAS1 DOMAIN-CONTAINING PROTEIN YDR262W"/>
    <property type="match status" value="1"/>
</dbReference>